<dbReference type="AlphaFoldDB" id="A0A7J7W7F8"/>
<dbReference type="InterPro" id="IPR004875">
    <property type="entry name" value="DDE_SF_endonuclease_dom"/>
</dbReference>
<reference evidence="2 3" key="1">
    <citation type="journal article" date="2020" name="Nature">
        <title>Six reference-quality genomes reveal evolution of bat adaptations.</title>
        <authorList>
            <person name="Jebb D."/>
            <person name="Huang Z."/>
            <person name="Pippel M."/>
            <person name="Hughes G.M."/>
            <person name="Lavrichenko K."/>
            <person name="Devanna P."/>
            <person name="Winkler S."/>
            <person name="Jermiin L.S."/>
            <person name="Skirmuntt E.C."/>
            <person name="Katzourakis A."/>
            <person name="Burkitt-Gray L."/>
            <person name="Ray D.A."/>
            <person name="Sullivan K.A.M."/>
            <person name="Roscito J.G."/>
            <person name="Kirilenko B.M."/>
            <person name="Davalos L.M."/>
            <person name="Corthals A.P."/>
            <person name="Power M.L."/>
            <person name="Jones G."/>
            <person name="Ransome R.D."/>
            <person name="Dechmann D.K.N."/>
            <person name="Locatelli A.G."/>
            <person name="Puechmaille S.J."/>
            <person name="Fedrigo O."/>
            <person name="Jarvis E.D."/>
            <person name="Hiller M."/>
            <person name="Vernes S.C."/>
            <person name="Myers E.W."/>
            <person name="Teeling E.C."/>
        </authorList>
    </citation>
    <scope>NUCLEOTIDE SEQUENCE [LARGE SCALE GENOMIC DNA]</scope>
    <source>
        <strain evidence="2">MRhiFer1</strain>
        <tissue evidence="2">Lung</tissue>
    </source>
</reference>
<comment type="caution">
    <text evidence="2">The sequence shown here is derived from an EMBL/GenBank/DDBJ whole genome shotgun (WGS) entry which is preliminary data.</text>
</comment>
<protein>
    <recommendedName>
        <fullName evidence="1">DDE-1 domain-containing protein</fullName>
    </recommendedName>
</protein>
<evidence type="ECO:0000259" key="1">
    <source>
        <dbReference type="Pfam" id="PF03184"/>
    </source>
</evidence>
<evidence type="ECO:0000313" key="3">
    <source>
        <dbReference type="Proteomes" id="UP000585614"/>
    </source>
</evidence>
<feature type="domain" description="DDE-1" evidence="1">
    <location>
        <begin position="45"/>
        <end position="134"/>
    </location>
</feature>
<proteinExistence type="predicted"/>
<name>A0A7J7W7F8_RHIFE</name>
<organism evidence="2 3">
    <name type="scientific">Rhinolophus ferrumequinum</name>
    <name type="common">Greater horseshoe bat</name>
    <dbReference type="NCBI Taxonomy" id="59479"/>
    <lineage>
        <taxon>Eukaryota</taxon>
        <taxon>Metazoa</taxon>
        <taxon>Chordata</taxon>
        <taxon>Craniata</taxon>
        <taxon>Vertebrata</taxon>
        <taxon>Euteleostomi</taxon>
        <taxon>Mammalia</taxon>
        <taxon>Eutheria</taxon>
        <taxon>Laurasiatheria</taxon>
        <taxon>Chiroptera</taxon>
        <taxon>Yinpterochiroptera</taxon>
        <taxon>Rhinolophoidea</taxon>
        <taxon>Rhinolophidae</taxon>
        <taxon>Rhinolophinae</taxon>
        <taxon>Rhinolophus</taxon>
    </lineage>
</organism>
<sequence>MGRKNIPTSRPGQAMGRRVYNPREGCLTEAVLSIKGCSQPGMTHHPESHEFNTKGINMIYLPTNTSLIPPLGQGTIKTSKAHYTWYSMERIVNAMKENPDRENIMQVWKDYTNKHTIFIEKAVKAIKRETVNSCLRKLCPDVVHDFTRLTTEPTKEITEEIMDVKKRLGRSEGFQDMDRGEIQELIDAIRGINRR</sequence>
<accession>A0A7J7W7F8</accession>
<dbReference type="Pfam" id="PF03184">
    <property type="entry name" value="DDE_1"/>
    <property type="match status" value="1"/>
</dbReference>
<dbReference type="Proteomes" id="UP000585614">
    <property type="component" value="Unassembled WGS sequence"/>
</dbReference>
<dbReference type="GO" id="GO:0003676">
    <property type="term" value="F:nucleic acid binding"/>
    <property type="evidence" value="ECO:0007669"/>
    <property type="project" value="InterPro"/>
</dbReference>
<evidence type="ECO:0000313" key="2">
    <source>
        <dbReference type="EMBL" id="KAF6333364.1"/>
    </source>
</evidence>
<gene>
    <name evidence="2" type="ORF">mRhiFer1_008132</name>
</gene>
<dbReference type="EMBL" id="JACAGC010000011">
    <property type="protein sequence ID" value="KAF6333364.1"/>
    <property type="molecule type" value="Genomic_DNA"/>
</dbReference>